<evidence type="ECO:0000313" key="4">
    <source>
        <dbReference type="Proteomes" id="UP001146351"/>
    </source>
</evidence>
<evidence type="ECO:0000256" key="1">
    <source>
        <dbReference type="SAM" id="MobiDB-lite"/>
    </source>
</evidence>
<gene>
    <name evidence="3" type="ORF">N7492_010088</name>
</gene>
<feature type="signal peptide" evidence="2">
    <location>
        <begin position="1"/>
        <end position="21"/>
    </location>
</feature>
<reference evidence="3" key="1">
    <citation type="submission" date="2022-11" db="EMBL/GenBank/DDBJ databases">
        <authorList>
            <person name="Petersen C."/>
        </authorList>
    </citation>
    <scope>NUCLEOTIDE SEQUENCE</scope>
    <source>
        <strain evidence="3">IBT 21917</strain>
    </source>
</reference>
<evidence type="ECO:0000313" key="3">
    <source>
        <dbReference type="EMBL" id="KAJ5151793.1"/>
    </source>
</evidence>
<dbReference type="AlphaFoldDB" id="A0A9W9LET6"/>
<comment type="caution">
    <text evidence="3">The sequence shown here is derived from an EMBL/GenBank/DDBJ whole genome shotgun (WGS) entry which is preliminary data.</text>
</comment>
<dbReference type="Proteomes" id="UP001146351">
    <property type="component" value="Unassembled WGS sequence"/>
</dbReference>
<dbReference type="OrthoDB" id="4369767at2759"/>
<dbReference type="EMBL" id="JAPQKO010000008">
    <property type="protein sequence ID" value="KAJ5151793.1"/>
    <property type="molecule type" value="Genomic_DNA"/>
</dbReference>
<accession>A0A9W9LET6</accession>
<protein>
    <submittedName>
        <fullName evidence="3">Uncharacterized protein</fullName>
    </submittedName>
</protein>
<reference evidence="3" key="2">
    <citation type="journal article" date="2023" name="IMA Fungus">
        <title>Comparative genomic study of the Penicillium genus elucidates a diverse pangenome and 15 lateral gene transfer events.</title>
        <authorList>
            <person name="Petersen C."/>
            <person name="Sorensen T."/>
            <person name="Nielsen M.R."/>
            <person name="Sondergaard T.E."/>
            <person name="Sorensen J.L."/>
            <person name="Fitzpatrick D.A."/>
            <person name="Frisvad J.C."/>
            <person name="Nielsen K.L."/>
        </authorList>
    </citation>
    <scope>NUCLEOTIDE SEQUENCE</scope>
    <source>
        <strain evidence="3">IBT 21917</strain>
    </source>
</reference>
<sequence>MKFPIYCLATLLPLVSQVALANPLADSQDGNLEERGDDRWGHHEYHPNDQCKVKKPYWYHKYPCDSSEKVGESKVGDTFAPVCKYQNWYKNSKGWWVKEEYKPKHCYVKVDKCH</sequence>
<proteinExistence type="predicted"/>
<name>A0A9W9LET6_9EURO</name>
<feature type="region of interest" description="Disordered" evidence="1">
    <location>
        <begin position="26"/>
        <end position="46"/>
    </location>
</feature>
<keyword evidence="2" id="KW-0732">Signal</keyword>
<keyword evidence="4" id="KW-1185">Reference proteome</keyword>
<evidence type="ECO:0000256" key="2">
    <source>
        <dbReference type="SAM" id="SignalP"/>
    </source>
</evidence>
<feature type="chain" id="PRO_5040964475" evidence="2">
    <location>
        <begin position="22"/>
        <end position="114"/>
    </location>
</feature>
<feature type="compositionally biased region" description="Basic and acidic residues" evidence="1">
    <location>
        <begin position="32"/>
        <end position="46"/>
    </location>
</feature>
<organism evidence="3 4">
    <name type="scientific">Penicillium capsulatum</name>
    <dbReference type="NCBI Taxonomy" id="69766"/>
    <lineage>
        <taxon>Eukaryota</taxon>
        <taxon>Fungi</taxon>
        <taxon>Dikarya</taxon>
        <taxon>Ascomycota</taxon>
        <taxon>Pezizomycotina</taxon>
        <taxon>Eurotiomycetes</taxon>
        <taxon>Eurotiomycetidae</taxon>
        <taxon>Eurotiales</taxon>
        <taxon>Aspergillaceae</taxon>
        <taxon>Penicillium</taxon>
    </lineage>
</organism>